<keyword evidence="4" id="KW-1185">Reference proteome</keyword>
<protein>
    <submittedName>
        <fullName evidence="3">Uncharacterized protein</fullName>
    </submittedName>
</protein>
<feature type="compositionally biased region" description="Polar residues" evidence="1">
    <location>
        <begin position="34"/>
        <end position="46"/>
    </location>
</feature>
<dbReference type="EMBL" id="BPVZ01000890">
    <property type="protein sequence ID" value="GKV52845.1"/>
    <property type="molecule type" value="Genomic_DNA"/>
</dbReference>
<feature type="compositionally biased region" description="Polar residues" evidence="1">
    <location>
        <begin position="63"/>
        <end position="74"/>
    </location>
</feature>
<evidence type="ECO:0000256" key="1">
    <source>
        <dbReference type="SAM" id="MobiDB-lite"/>
    </source>
</evidence>
<name>A0AAV5MSA1_9ROSI</name>
<feature type="chain" id="PRO_5043540202" evidence="2">
    <location>
        <begin position="27"/>
        <end position="99"/>
    </location>
</feature>
<feature type="region of interest" description="Disordered" evidence="1">
    <location>
        <begin position="33"/>
        <end position="76"/>
    </location>
</feature>
<dbReference type="Proteomes" id="UP001054252">
    <property type="component" value="Unassembled WGS sequence"/>
</dbReference>
<keyword evidence="2" id="KW-0732">Signal</keyword>
<dbReference type="AlphaFoldDB" id="A0AAV5MSA1"/>
<feature type="signal peptide" evidence="2">
    <location>
        <begin position="1"/>
        <end position="26"/>
    </location>
</feature>
<proteinExistence type="predicted"/>
<sequence length="99" mass="10727">MGSFESNWTFLVPFLLPFPFLLQCLGSIEPSTEFEGTQSLGSSNPGSGFEGTQAVGSKEPSWIPTNPSLGSKTQLDSKEPSFHRWILRNPTAVAGFDGF</sequence>
<reference evidence="3 4" key="1">
    <citation type="journal article" date="2021" name="Commun. Biol.">
        <title>The genome of Shorea leprosula (Dipterocarpaceae) highlights the ecological relevance of drought in aseasonal tropical rainforests.</title>
        <authorList>
            <person name="Ng K.K.S."/>
            <person name="Kobayashi M.J."/>
            <person name="Fawcett J.A."/>
            <person name="Hatakeyama M."/>
            <person name="Paape T."/>
            <person name="Ng C.H."/>
            <person name="Ang C.C."/>
            <person name="Tnah L.H."/>
            <person name="Lee C.T."/>
            <person name="Nishiyama T."/>
            <person name="Sese J."/>
            <person name="O'Brien M.J."/>
            <person name="Copetti D."/>
            <person name="Mohd Noor M.I."/>
            <person name="Ong R.C."/>
            <person name="Putra M."/>
            <person name="Sireger I.Z."/>
            <person name="Indrioko S."/>
            <person name="Kosugi Y."/>
            <person name="Izuno A."/>
            <person name="Isagi Y."/>
            <person name="Lee S.L."/>
            <person name="Shimizu K.K."/>
        </authorList>
    </citation>
    <scope>NUCLEOTIDE SEQUENCE [LARGE SCALE GENOMIC DNA]</scope>
    <source>
        <strain evidence="3">214</strain>
    </source>
</reference>
<comment type="caution">
    <text evidence="3">The sequence shown here is derived from an EMBL/GenBank/DDBJ whole genome shotgun (WGS) entry which is preliminary data.</text>
</comment>
<gene>
    <name evidence="3" type="ORF">SLEP1_g59403</name>
</gene>
<evidence type="ECO:0000313" key="4">
    <source>
        <dbReference type="Proteomes" id="UP001054252"/>
    </source>
</evidence>
<organism evidence="3 4">
    <name type="scientific">Rubroshorea leprosula</name>
    <dbReference type="NCBI Taxonomy" id="152421"/>
    <lineage>
        <taxon>Eukaryota</taxon>
        <taxon>Viridiplantae</taxon>
        <taxon>Streptophyta</taxon>
        <taxon>Embryophyta</taxon>
        <taxon>Tracheophyta</taxon>
        <taxon>Spermatophyta</taxon>
        <taxon>Magnoliopsida</taxon>
        <taxon>eudicotyledons</taxon>
        <taxon>Gunneridae</taxon>
        <taxon>Pentapetalae</taxon>
        <taxon>rosids</taxon>
        <taxon>malvids</taxon>
        <taxon>Malvales</taxon>
        <taxon>Dipterocarpaceae</taxon>
        <taxon>Rubroshorea</taxon>
    </lineage>
</organism>
<evidence type="ECO:0000256" key="2">
    <source>
        <dbReference type="SAM" id="SignalP"/>
    </source>
</evidence>
<evidence type="ECO:0000313" key="3">
    <source>
        <dbReference type="EMBL" id="GKV52845.1"/>
    </source>
</evidence>
<accession>A0AAV5MSA1</accession>